<evidence type="ECO:0000256" key="1">
    <source>
        <dbReference type="SAM" id="MobiDB-lite"/>
    </source>
</evidence>
<organism evidence="2 3">
    <name type="scientific">Oidiodendron maius (strain Zn)</name>
    <dbReference type="NCBI Taxonomy" id="913774"/>
    <lineage>
        <taxon>Eukaryota</taxon>
        <taxon>Fungi</taxon>
        <taxon>Dikarya</taxon>
        <taxon>Ascomycota</taxon>
        <taxon>Pezizomycotina</taxon>
        <taxon>Leotiomycetes</taxon>
        <taxon>Leotiomycetes incertae sedis</taxon>
        <taxon>Myxotrichaceae</taxon>
        <taxon>Oidiodendron</taxon>
    </lineage>
</organism>
<gene>
    <name evidence="2" type="ORF">OIDMADRAFT_35994</name>
</gene>
<evidence type="ECO:0000313" key="2">
    <source>
        <dbReference type="EMBL" id="KIM93202.1"/>
    </source>
</evidence>
<accession>A0A0C3CU36</accession>
<dbReference type="InParanoid" id="A0A0C3CU36"/>
<dbReference type="OrthoDB" id="10550470at2759"/>
<dbReference type="Proteomes" id="UP000054321">
    <property type="component" value="Unassembled WGS sequence"/>
</dbReference>
<sequence>MTDAVESDPIEGTVVGEMGSREKLSLQDGKGHIDGVEDADQLATKRALDGCEVVQGSTLHNTTPWNTQRASTNTVDSVACYDELSQRPDERLRSSWNGTAPHGTELQPLLRPEQVHPPAQDSTRSQQDVAHLHAALNSDIVLAPQHQYLPPLLPPFSTTPSSELMIPQQPCKSNAVTFTIENEIRSALSPTEIDLLFQFFSRNARLLLRSKGCPTEGILYPVEALMRQTSTDFYKWYAVESKAAAKVSVLRFKLLDCNWYDGGTILVPGGNLRYFQLLKQNIWDCFWLMSSLNCTPFHIFVSHLPGNNLEYGTIESAFEMTTSFTANSSMLTALPYSEVLVKPGVEGFTAGNAPGVSSSFQDLQPPQVLKEVTRAISTEDHVIERHNVSKLEYYHYEIVYVQNIVNRV</sequence>
<feature type="region of interest" description="Disordered" evidence="1">
    <location>
        <begin position="86"/>
        <end position="128"/>
    </location>
</feature>
<dbReference type="EMBL" id="KN832898">
    <property type="protein sequence ID" value="KIM93202.1"/>
    <property type="molecule type" value="Genomic_DNA"/>
</dbReference>
<dbReference type="HOGENOM" id="CLU_674544_0_0_1"/>
<protein>
    <submittedName>
        <fullName evidence="2">Uncharacterized protein</fullName>
    </submittedName>
</protein>
<name>A0A0C3CU36_OIDMZ</name>
<reference evidence="3" key="2">
    <citation type="submission" date="2015-01" db="EMBL/GenBank/DDBJ databases">
        <title>Evolutionary Origins and Diversification of the Mycorrhizal Mutualists.</title>
        <authorList>
            <consortium name="DOE Joint Genome Institute"/>
            <consortium name="Mycorrhizal Genomics Consortium"/>
            <person name="Kohler A."/>
            <person name="Kuo A."/>
            <person name="Nagy L.G."/>
            <person name="Floudas D."/>
            <person name="Copeland A."/>
            <person name="Barry K.W."/>
            <person name="Cichocki N."/>
            <person name="Veneault-Fourrey C."/>
            <person name="LaButti K."/>
            <person name="Lindquist E.A."/>
            <person name="Lipzen A."/>
            <person name="Lundell T."/>
            <person name="Morin E."/>
            <person name="Murat C."/>
            <person name="Riley R."/>
            <person name="Ohm R."/>
            <person name="Sun H."/>
            <person name="Tunlid A."/>
            <person name="Henrissat B."/>
            <person name="Grigoriev I.V."/>
            <person name="Hibbett D.S."/>
            <person name="Martin F."/>
        </authorList>
    </citation>
    <scope>NUCLEOTIDE SEQUENCE [LARGE SCALE GENOMIC DNA]</scope>
    <source>
        <strain evidence="3">Zn</strain>
    </source>
</reference>
<keyword evidence="3" id="KW-1185">Reference proteome</keyword>
<evidence type="ECO:0000313" key="3">
    <source>
        <dbReference type="Proteomes" id="UP000054321"/>
    </source>
</evidence>
<dbReference type="AlphaFoldDB" id="A0A0C3CU36"/>
<feature type="region of interest" description="Disordered" evidence="1">
    <location>
        <begin position="1"/>
        <end position="20"/>
    </location>
</feature>
<proteinExistence type="predicted"/>
<reference evidence="2 3" key="1">
    <citation type="submission" date="2014-04" db="EMBL/GenBank/DDBJ databases">
        <authorList>
            <consortium name="DOE Joint Genome Institute"/>
            <person name="Kuo A."/>
            <person name="Martino E."/>
            <person name="Perotto S."/>
            <person name="Kohler A."/>
            <person name="Nagy L.G."/>
            <person name="Floudas D."/>
            <person name="Copeland A."/>
            <person name="Barry K.W."/>
            <person name="Cichocki N."/>
            <person name="Veneault-Fourrey C."/>
            <person name="LaButti K."/>
            <person name="Lindquist E.A."/>
            <person name="Lipzen A."/>
            <person name="Lundell T."/>
            <person name="Morin E."/>
            <person name="Murat C."/>
            <person name="Sun H."/>
            <person name="Tunlid A."/>
            <person name="Henrissat B."/>
            <person name="Grigoriev I.V."/>
            <person name="Hibbett D.S."/>
            <person name="Martin F."/>
            <person name="Nordberg H.P."/>
            <person name="Cantor M.N."/>
            <person name="Hua S.X."/>
        </authorList>
    </citation>
    <scope>NUCLEOTIDE SEQUENCE [LARGE SCALE GENOMIC DNA]</scope>
    <source>
        <strain evidence="2 3">Zn</strain>
    </source>
</reference>